<dbReference type="SMART" id="SM00332">
    <property type="entry name" value="PP2Cc"/>
    <property type="match status" value="1"/>
</dbReference>
<accession>A0A6P6RSM4</accession>
<dbReference type="PANTHER" id="PTHR13832:SF792">
    <property type="entry name" value="GM14286P"/>
    <property type="match status" value="1"/>
</dbReference>
<keyword evidence="3" id="KW-1185">Reference proteome</keyword>
<evidence type="ECO:0000313" key="3">
    <source>
        <dbReference type="Proteomes" id="UP000515125"/>
    </source>
</evidence>
<sequence>MQQPLGDGGWCSPSDLWDAPEGCSSSEPEVTSRTAVQRGRTEAGNCHSVLVIHGTSSRRGGAHLNEDRLSIAQWPVSGAFPEGSSSISSSSISLRQDSLEWWGGSGSSSPSSLPSSSVSCVTSPQWSGSIDAPQVQVGAFVLPPTSPPVGSAAEKFSPAAAAAAAKFPEAETMGALDTPAPSADGFSGPARVCLRRPGVFPVLFSLESSEEQPLEQQPASAFPPGSAAGGFAGCCRGVSACCRLTEEAAVASEAAAEEQTGVSEGGPPGPAGAPPALEPPVMSVDAALAALVEGRLSLPSRQQQQRRLSHAAAPCEGWGVSVSAACSRHGDSPAAAASEEDADATSEILEAQGSLEGTAVRACGEARELQKQSAARPSSFLMSVFDGHDSDVASEFASLALPLLAAKRLPPHITSGQEQEVAAAAAAVFAALDEAFRKRCTAIENVSGTACTSGCCAISAFIQGPHLFVFNLGDCRCAFLALGDINEPDALPASADAAEEQKGFSDLPKHSTPGSSSRNTGHREIMLTVCRSSPSLRAALRRAGAGVSAASPQDEGETQTPVVVTWEQKPYSQVLPPPQADPFAAPPQSPSLALESSRLLQLASKSAAGELGGKKPGITFHWLSRDLRASAPYELQRLRSLNATVEGGRLGGILEPSRTVGDFDIKDSQPKGALSAQPEVAYLHLTTPGLLLLASDGFWDFVGPGEILKCLQQVQGVWRPIVKIEMAGATSCTEAFPYVPTAAALSRLGDKLLRRAKRLGSDDDTTCVVVFLKPLSHEECPLFSPAAEQFELQKLPNEPEDMGCVYTV</sequence>
<proteinExistence type="predicted"/>
<dbReference type="InterPro" id="IPR036457">
    <property type="entry name" value="PPM-type-like_dom_sf"/>
</dbReference>
<evidence type="ECO:0000256" key="1">
    <source>
        <dbReference type="SAM" id="MobiDB-lite"/>
    </source>
</evidence>
<dbReference type="GeneID" id="34624638"/>
<feature type="compositionally biased region" description="Basic and acidic residues" evidence="1">
    <location>
        <begin position="499"/>
        <end position="509"/>
    </location>
</feature>
<evidence type="ECO:0000259" key="2">
    <source>
        <dbReference type="PROSITE" id="PS51746"/>
    </source>
</evidence>
<feature type="compositionally biased region" description="Pro residues" evidence="1">
    <location>
        <begin position="267"/>
        <end position="278"/>
    </location>
</feature>
<reference evidence="4" key="1">
    <citation type="submission" date="2025-08" db="UniProtKB">
        <authorList>
            <consortium name="RefSeq"/>
        </authorList>
    </citation>
    <scope>IDENTIFICATION</scope>
</reference>
<feature type="compositionally biased region" description="Polar residues" evidence="1">
    <location>
        <begin position="23"/>
        <end position="35"/>
    </location>
</feature>
<dbReference type="OrthoDB" id="396892at2759"/>
<dbReference type="Gene3D" id="3.60.40.10">
    <property type="entry name" value="PPM-type phosphatase domain"/>
    <property type="match status" value="2"/>
</dbReference>
<feature type="region of interest" description="Disordered" evidence="1">
    <location>
        <begin position="253"/>
        <end position="279"/>
    </location>
</feature>
<dbReference type="GO" id="GO:0004722">
    <property type="term" value="F:protein serine/threonine phosphatase activity"/>
    <property type="evidence" value="ECO:0007669"/>
    <property type="project" value="InterPro"/>
</dbReference>
<protein>
    <submittedName>
        <fullName evidence="4">Uncharacterized protein LOC34624638</fullName>
    </submittedName>
</protein>
<evidence type="ECO:0000313" key="4">
    <source>
        <dbReference type="RefSeq" id="XP_026190554.1"/>
    </source>
</evidence>
<dbReference type="InterPro" id="IPR015655">
    <property type="entry name" value="PP2C"/>
</dbReference>
<feature type="domain" description="PPM-type phosphatase" evidence="2">
    <location>
        <begin position="345"/>
        <end position="772"/>
    </location>
</feature>
<dbReference type="PANTHER" id="PTHR13832">
    <property type="entry name" value="PROTEIN PHOSPHATASE 2C"/>
    <property type="match status" value="1"/>
</dbReference>
<dbReference type="InterPro" id="IPR001932">
    <property type="entry name" value="PPM-type_phosphatase-like_dom"/>
</dbReference>
<dbReference type="CDD" id="cd00143">
    <property type="entry name" value="PP2Cc"/>
    <property type="match status" value="1"/>
</dbReference>
<dbReference type="RefSeq" id="XP_026190554.1">
    <property type="nucleotide sequence ID" value="XM_026334769.1"/>
</dbReference>
<dbReference type="Pfam" id="PF00481">
    <property type="entry name" value="PP2C"/>
    <property type="match status" value="2"/>
</dbReference>
<organism evidence="3 4">
    <name type="scientific">Cyclospora cayetanensis</name>
    <dbReference type="NCBI Taxonomy" id="88456"/>
    <lineage>
        <taxon>Eukaryota</taxon>
        <taxon>Sar</taxon>
        <taxon>Alveolata</taxon>
        <taxon>Apicomplexa</taxon>
        <taxon>Conoidasida</taxon>
        <taxon>Coccidia</taxon>
        <taxon>Eucoccidiorida</taxon>
        <taxon>Eimeriorina</taxon>
        <taxon>Eimeriidae</taxon>
        <taxon>Cyclospora</taxon>
    </lineage>
</organism>
<dbReference type="Proteomes" id="UP000515125">
    <property type="component" value="Unplaced"/>
</dbReference>
<dbReference type="SUPFAM" id="SSF81606">
    <property type="entry name" value="PP2C-like"/>
    <property type="match status" value="1"/>
</dbReference>
<feature type="region of interest" description="Disordered" evidence="1">
    <location>
        <begin position="1"/>
        <end position="39"/>
    </location>
</feature>
<gene>
    <name evidence="4" type="primary">LOC34624638</name>
</gene>
<dbReference type="AlphaFoldDB" id="A0A6P6RSM4"/>
<name>A0A6P6RSM4_9EIME</name>
<feature type="region of interest" description="Disordered" evidence="1">
    <location>
        <begin position="493"/>
        <end position="523"/>
    </location>
</feature>
<dbReference type="PROSITE" id="PS51746">
    <property type="entry name" value="PPM_2"/>
    <property type="match status" value="1"/>
</dbReference>